<proteinExistence type="inferred from homology"/>
<comment type="similarity">
    <text evidence="1">Belongs to the stanniocalcin family.</text>
</comment>
<dbReference type="PANTHER" id="PTHR11245">
    <property type="entry name" value="STANNIOCALCIN"/>
    <property type="match status" value="1"/>
</dbReference>
<evidence type="ECO:0000313" key="7">
    <source>
        <dbReference type="Proteomes" id="UP001218218"/>
    </source>
</evidence>
<accession>A0AAD7A6S8</accession>
<keyword evidence="3" id="KW-0372">Hormone</keyword>
<dbReference type="Pfam" id="PF03298">
    <property type="entry name" value="Stanniocalcin"/>
    <property type="match status" value="1"/>
</dbReference>
<protein>
    <submittedName>
        <fullName evidence="6">Uncharacterized protein</fullName>
    </submittedName>
</protein>
<dbReference type="GO" id="GO:0005179">
    <property type="term" value="F:hormone activity"/>
    <property type="evidence" value="ECO:0007669"/>
    <property type="project" value="UniProtKB-KW"/>
</dbReference>
<dbReference type="Proteomes" id="UP001218218">
    <property type="component" value="Unassembled WGS sequence"/>
</dbReference>
<evidence type="ECO:0000313" key="6">
    <source>
        <dbReference type="EMBL" id="KAJ7350657.1"/>
    </source>
</evidence>
<evidence type="ECO:0000256" key="5">
    <source>
        <dbReference type="SAM" id="Phobius"/>
    </source>
</evidence>
<dbReference type="EMBL" id="JARIHO010000014">
    <property type="protein sequence ID" value="KAJ7350657.1"/>
    <property type="molecule type" value="Genomic_DNA"/>
</dbReference>
<keyword evidence="7" id="KW-1185">Reference proteome</keyword>
<keyword evidence="5" id="KW-0812">Transmembrane</keyword>
<keyword evidence="4" id="KW-1015">Disulfide bond</keyword>
<organism evidence="6 7">
    <name type="scientific">Mycena albidolilacea</name>
    <dbReference type="NCBI Taxonomy" id="1033008"/>
    <lineage>
        <taxon>Eukaryota</taxon>
        <taxon>Fungi</taxon>
        <taxon>Dikarya</taxon>
        <taxon>Basidiomycota</taxon>
        <taxon>Agaricomycotina</taxon>
        <taxon>Agaricomycetes</taxon>
        <taxon>Agaricomycetidae</taxon>
        <taxon>Agaricales</taxon>
        <taxon>Marasmiineae</taxon>
        <taxon>Mycenaceae</taxon>
        <taxon>Mycena</taxon>
    </lineage>
</organism>
<dbReference type="PANTHER" id="PTHR11245:SF6">
    <property type="entry name" value="DUF19 DOMAIN-CONTAINING PROTEIN"/>
    <property type="match status" value="1"/>
</dbReference>
<name>A0AAD7A6S8_9AGAR</name>
<gene>
    <name evidence="6" type="ORF">DFH08DRAFT_741761</name>
</gene>
<reference evidence="6" key="1">
    <citation type="submission" date="2023-03" db="EMBL/GenBank/DDBJ databases">
        <title>Massive genome expansion in bonnet fungi (Mycena s.s.) driven by repeated elements and novel gene families across ecological guilds.</title>
        <authorList>
            <consortium name="Lawrence Berkeley National Laboratory"/>
            <person name="Harder C.B."/>
            <person name="Miyauchi S."/>
            <person name="Viragh M."/>
            <person name="Kuo A."/>
            <person name="Thoen E."/>
            <person name="Andreopoulos B."/>
            <person name="Lu D."/>
            <person name="Skrede I."/>
            <person name="Drula E."/>
            <person name="Henrissat B."/>
            <person name="Morin E."/>
            <person name="Kohler A."/>
            <person name="Barry K."/>
            <person name="LaButti K."/>
            <person name="Morin E."/>
            <person name="Salamov A."/>
            <person name="Lipzen A."/>
            <person name="Mereny Z."/>
            <person name="Hegedus B."/>
            <person name="Baldrian P."/>
            <person name="Stursova M."/>
            <person name="Weitz H."/>
            <person name="Taylor A."/>
            <person name="Grigoriev I.V."/>
            <person name="Nagy L.G."/>
            <person name="Martin F."/>
            <person name="Kauserud H."/>
        </authorList>
    </citation>
    <scope>NUCLEOTIDE SEQUENCE</scope>
    <source>
        <strain evidence="6">CBHHK002</strain>
    </source>
</reference>
<dbReference type="GO" id="GO:0005615">
    <property type="term" value="C:extracellular space"/>
    <property type="evidence" value="ECO:0007669"/>
    <property type="project" value="TreeGrafter"/>
</dbReference>
<keyword evidence="5" id="KW-1133">Transmembrane helix</keyword>
<evidence type="ECO:0000256" key="2">
    <source>
        <dbReference type="ARBA" id="ARBA00011748"/>
    </source>
</evidence>
<dbReference type="GO" id="GO:0006874">
    <property type="term" value="P:intracellular calcium ion homeostasis"/>
    <property type="evidence" value="ECO:0007669"/>
    <property type="project" value="TreeGrafter"/>
</dbReference>
<comment type="subunit">
    <text evidence="2">Homodimer; disulfide-linked.</text>
</comment>
<dbReference type="AlphaFoldDB" id="A0AAD7A6S8"/>
<sequence>MGAFNTCWTSTKRIIAVNVVLSLLVLVLPLPVERRHLSDSPSFSALRQNVASSTPNECLHPPPDSCSFYADCLESRYHCGPTGYPLGYGEKYCTKFQAHRTTLSARGQTWMLATMHCLQEALVPDAIASPSAATTCAALQDKAFATHANCYVSNGVCKLPPSDWRAILEIVDVKTLFDSWDAFKATLMAGAECLEFYAFLIDQGL</sequence>
<dbReference type="InterPro" id="IPR004978">
    <property type="entry name" value="Stanniocalcin"/>
</dbReference>
<comment type="caution">
    <text evidence="6">The sequence shown here is derived from an EMBL/GenBank/DDBJ whole genome shotgun (WGS) entry which is preliminary data.</text>
</comment>
<evidence type="ECO:0000256" key="4">
    <source>
        <dbReference type="ARBA" id="ARBA00023157"/>
    </source>
</evidence>
<evidence type="ECO:0000256" key="1">
    <source>
        <dbReference type="ARBA" id="ARBA00008693"/>
    </source>
</evidence>
<feature type="transmembrane region" description="Helical" evidence="5">
    <location>
        <begin position="14"/>
        <end position="32"/>
    </location>
</feature>
<evidence type="ECO:0000256" key="3">
    <source>
        <dbReference type="ARBA" id="ARBA00022702"/>
    </source>
</evidence>
<keyword evidence="5" id="KW-0472">Membrane</keyword>